<organism evidence="1 2">
    <name type="scientific">Micromonospora sonneratiae</name>
    <dbReference type="NCBI Taxonomy" id="1184706"/>
    <lineage>
        <taxon>Bacteria</taxon>
        <taxon>Bacillati</taxon>
        <taxon>Actinomycetota</taxon>
        <taxon>Actinomycetes</taxon>
        <taxon>Micromonosporales</taxon>
        <taxon>Micromonosporaceae</taxon>
        <taxon>Micromonospora</taxon>
    </lineage>
</organism>
<reference evidence="2" key="1">
    <citation type="journal article" date="2019" name="Int. J. Syst. Evol. Microbiol.">
        <title>The Global Catalogue of Microorganisms (GCM) 10K type strain sequencing project: providing services to taxonomists for standard genome sequencing and annotation.</title>
        <authorList>
            <consortium name="The Broad Institute Genomics Platform"/>
            <consortium name="The Broad Institute Genome Sequencing Center for Infectious Disease"/>
            <person name="Wu L."/>
            <person name="Ma J."/>
        </authorList>
    </citation>
    <scope>NUCLEOTIDE SEQUENCE [LARGE SCALE GENOMIC DNA]</scope>
    <source>
        <strain evidence="2">JCM 31037</strain>
    </source>
</reference>
<dbReference type="Proteomes" id="UP001597260">
    <property type="component" value="Unassembled WGS sequence"/>
</dbReference>
<proteinExistence type="predicted"/>
<keyword evidence="2" id="KW-1185">Reference proteome</keyword>
<protein>
    <submittedName>
        <fullName evidence="1">WXG100 family type VII secretion target</fullName>
    </submittedName>
</protein>
<dbReference type="SUPFAM" id="SSF140453">
    <property type="entry name" value="EsxAB dimer-like"/>
    <property type="match status" value="1"/>
</dbReference>
<sequence>MTAGSSYNVRPDAVRGVVGNVVGILLQVYSTVMELEALTLAPTKFAKIGSPVASANIAMQGQLVGTMRTLLQLLQEVNDLVHRSANDYEAADRAVAAALGGRVGELAGPVTSGGEPAGAALAGYAINDSAGANGEPGSVGNVLDYLTHARLGDLANRPLTEVTFTDARDFADWLDRSPANQERVGLLAVYSGSGRDVSGVVNTGDVVVVQPYVGDSGPVIGVAGANGQLYNHGAVGSAAQFGRVRVYRPMTDATPLW</sequence>
<name>A0ABW3YCD7_9ACTN</name>
<dbReference type="InterPro" id="IPR036689">
    <property type="entry name" value="ESAT-6-like_sf"/>
</dbReference>
<dbReference type="RefSeq" id="WP_377569244.1">
    <property type="nucleotide sequence ID" value="NZ_JBHTMP010000010.1"/>
</dbReference>
<gene>
    <name evidence="1" type="ORF">ACFQ4H_09290</name>
</gene>
<dbReference type="EMBL" id="JBHTMP010000010">
    <property type="protein sequence ID" value="MFD1321281.1"/>
    <property type="molecule type" value="Genomic_DNA"/>
</dbReference>
<comment type="caution">
    <text evidence="1">The sequence shown here is derived from an EMBL/GenBank/DDBJ whole genome shotgun (WGS) entry which is preliminary data.</text>
</comment>
<evidence type="ECO:0000313" key="2">
    <source>
        <dbReference type="Proteomes" id="UP001597260"/>
    </source>
</evidence>
<evidence type="ECO:0000313" key="1">
    <source>
        <dbReference type="EMBL" id="MFD1321281.1"/>
    </source>
</evidence>
<accession>A0ABW3YCD7</accession>